<evidence type="ECO:0000313" key="4">
    <source>
        <dbReference type="Proteomes" id="UP001108089"/>
    </source>
</evidence>
<dbReference type="EMBL" id="JAKGCU010000015">
    <property type="protein sequence ID" value="MCF3939848.1"/>
    <property type="molecule type" value="Genomic_DNA"/>
</dbReference>
<sequence>MAQPKAKTVADFSASAAGAAFDDAYARLLRRWPDDTTTSETEGRFGTTHVTTAGQPRTTGAADAPALLLLHGGGATSMAWTALAGHLAGGHRVIAPDIIGEPGRSRSTGDRFRSTDDLCDWIDEVLDDSAAPTVDVVAHSYGAMIALAYALRRPHRVRRLVLLDPNSCFAGMSAAYLIRALPVLLRPDADRQRRLLVWETQGADLDPDWLTVTTTGVGSFPSARPVIPRRPRPQDLRALDAHRVSVLLAPDSRVHDVAQVATNVRAALPTAAVVTLPAGTHHTLPMSPSDHLEAALDAALR</sequence>
<reference evidence="3" key="1">
    <citation type="submission" date="2022-01" db="EMBL/GenBank/DDBJ databases">
        <title>Gordonia xiamenensis sp. nov., isolated from surface seawater in Xiamen.</title>
        <authorList>
            <person name="He Y.F."/>
        </authorList>
    </citation>
    <scope>NUCLEOTIDE SEQUENCE</scope>
    <source>
        <strain evidence="3">GW1C4-4</strain>
    </source>
</reference>
<dbReference type="InterPro" id="IPR000073">
    <property type="entry name" value="AB_hydrolase_1"/>
</dbReference>
<accession>A0ABS9DKS9</accession>
<comment type="caution">
    <text evidence="3">The sequence shown here is derived from an EMBL/GenBank/DDBJ whole genome shotgun (WGS) entry which is preliminary data.</text>
</comment>
<keyword evidence="3" id="KW-0378">Hydrolase</keyword>
<dbReference type="SUPFAM" id="SSF53474">
    <property type="entry name" value="alpha/beta-Hydrolases"/>
    <property type="match status" value="1"/>
</dbReference>
<feature type="region of interest" description="Disordered" evidence="1">
    <location>
        <begin position="36"/>
        <end position="58"/>
    </location>
</feature>
<evidence type="ECO:0000259" key="2">
    <source>
        <dbReference type="Pfam" id="PF00561"/>
    </source>
</evidence>
<name>A0ABS9DKS9_9ACTN</name>
<dbReference type="InterPro" id="IPR050266">
    <property type="entry name" value="AB_hydrolase_sf"/>
</dbReference>
<feature type="domain" description="AB hydrolase-1" evidence="2">
    <location>
        <begin position="65"/>
        <end position="178"/>
    </location>
</feature>
<keyword evidence="4" id="KW-1185">Reference proteome</keyword>
<gene>
    <name evidence="3" type="ORF">L1892_15835</name>
</gene>
<organism evidence="3 4">
    <name type="scientific">Gordonia tangerina</name>
    <dbReference type="NCBI Taxonomy" id="2911060"/>
    <lineage>
        <taxon>Bacteria</taxon>
        <taxon>Bacillati</taxon>
        <taxon>Actinomycetota</taxon>
        <taxon>Actinomycetes</taxon>
        <taxon>Mycobacteriales</taxon>
        <taxon>Gordoniaceae</taxon>
        <taxon>Gordonia</taxon>
    </lineage>
</organism>
<dbReference type="GO" id="GO:0016787">
    <property type="term" value="F:hydrolase activity"/>
    <property type="evidence" value="ECO:0007669"/>
    <property type="project" value="UniProtKB-KW"/>
</dbReference>
<dbReference type="Proteomes" id="UP001108089">
    <property type="component" value="Unassembled WGS sequence"/>
</dbReference>
<dbReference type="RefSeq" id="WP_235724571.1">
    <property type="nucleotide sequence ID" value="NZ_JAKGCU010000015.1"/>
</dbReference>
<dbReference type="InterPro" id="IPR029058">
    <property type="entry name" value="AB_hydrolase_fold"/>
</dbReference>
<dbReference type="PANTHER" id="PTHR43798">
    <property type="entry name" value="MONOACYLGLYCEROL LIPASE"/>
    <property type="match status" value="1"/>
</dbReference>
<feature type="compositionally biased region" description="Polar residues" evidence="1">
    <location>
        <begin position="48"/>
        <end position="58"/>
    </location>
</feature>
<protein>
    <submittedName>
        <fullName evidence="3">Alpha/beta hydrolase</fullName>
    </submittedName>
</protein>
<dbReference type="Gene3D" id="3.40.50.1820">
    <property type="entry name" value="alpha/beta hydrolase"/>
    <property type="match status" value="1"/>
</dbReference>
<evidence type="ECO:0000313" key="3">
    <source>
        <dbReference type="EMBL" id="MCF3939848.1"/>
    </source>
</evidence>
<proteinExistence type="predicted"/>
<dbReference type="Pfam" id="PF00561">
    <property type="entry name" value="Abhydrolase_1"/>
    <property type="match status" value="1"/>
</dbReference>
<evidence type="ECO:0000256" key="1">
    <source>
        <dbReference type="SAM" id="MobiDB-lite"/>
    </source>
</evidence>
<dbReference type="PANTHER" id="PTHR43798:SF33">
    <property type="entry name" value="HYDROLASE, PUTATIVE (AFU_ORTHOLOGUE AFUA_2G14860)-RELATED"/>
    <property type="match status" value="1"/>
</dbReference>
<dbReference type="PRINTS" id="PR00111">
    <property type="entry name" value="ABHYDROLASE"/>
</dbReference>